<evidence type="ECO:0000313" key="18">
    <source>
        <dbReference type="EMBL" id="MBO8475628.1"/>
    </source>
</evidence>
<dbReference type="Gene3D" id="3.40.140.10">
    <property type="entry name" value="Cytidine Deaminase, domain 2"/>
    <property type="match status" value="1"/>
</dbReference>
<feature type="binding site" evidence="15">
    <location>
        <position position="286"/>
    </location>
    <ligand>
        <name>substrate</name>
    </ligand>
</feature>
<dbReference type="FunFam" id="3.40.140.10:FF:000025">
    <property type="entry name" value="Riboflavin biosynthesis protein RibD"/>
    <property type="match status" value="1"/>
</dbReference>
<evidence type="ECO:0000256" key="13">
    <source>
        <dbReference type="PIRNR" id="PIRNR006769"/>
    </source>
</evidence>
<dbReference type="GO" id="GO:0009231">
    <property type="term" value="P:riboflavin biosynthetic process"/>
    <property type="evidence" value="ECO:0007669"/>
    <property type="project" value="UniProtKB-KW"/>
</dbReference>
<comment type="similarity">
    <text evidence="4 13">In the N-terminal section; belongs to the cytidine and deoxycytidylate deaminase family.</text>
</comment>
<dbReference type="CDD" id="cd01284">
    <property type="entry name" value="Riboflavin_deaminase-reductase"/>
    <property type="match status" value="1"/>
</dbReference>
<comment type="similarity">
    <text evidence="5 13">In the C-terminal section; belongs to the HTP reductase family.</text>
</comment>
<evidence type="ECO:0000256" key="4">
    <source>
        <dbReference type="ARBA" id="ARBA00005259"/>
    </source>
</evidence>
<dbReference type="PIRSF" id="PIRSF006769">
    <property type="entry name" value="RibD"/>
    <property type="match status" value="1"/>
</dbReference>
<comment type="pathway">
    <text evidence="3 13">Cofactor biosynthesis; riboflavin biosynthesis; 5-amino-6-(D-ribitylamino)uracil from GTP: step 3/4.</text>
</comment>
<reference evidence="18" key="1">
    <citation type="submission" date="2020-10" db="EMBL/GenBank/DDBJ databases">
        <authorList>
            <person name="Gilroy R."/>
        </authorList>
    </citation>
    <scope>NUCLEOTIDE SEQUENCE</scope>
    <source>
        <strain evidence="18">6919</strain>
    </source>
</reference>
<comment type="pathway">
    <text evidence="2 13">Cofactor biosynthesis; riboflavin biosynthesis; 5-amino-6-(D-ribitylamino)uracil from GTP: step 2/4.</text>
</comment>
<evidence type="ECO:0000256" key="15">
    <source>
        <dbReference type="PIRSR" id="PIRSR006769-2"/>
    </source>
</evidence>
<evidence type="ECO:0000256" key="12">
    <source>
        <dbReference type="ARBA" id="ARBA00023268"/>
    </source>
</evidence>
<feature type="binding site" evidence="16">
    <location>
        <position position="51"/>
    </location>
    <ligand>
        <name>Zn(2+)</name>
        <dbReference type="ChEBI" id="CHEBI:29105"/>
        <note>catalytic</note>
    </ligand>
</feature>
<dbReference type="InterPro" id="IPR024072">
    <property type="entry name" value="DHFR-like_dom_sf"/>
</dbReference>
<evidence type="ECO:0000259" key="17">
    <source>
        <dbReference type="PROSITE" id="PS51747"/>
    </source>
</evidence>
<dbReference type="PANTHER" id="PTHR38011:SF7">
    <property type="entry name" value="2,5-DIAMINO-6-RIBOSYLAMINO-4(3H)-PYRIMIDINONE 5'-PHOSPHATE REDUCTASE"/>
    <property type="match status" value="1"/>
</dbReference>
<comment type="catalytic activity">
    <reaction evidence="13">
        <text>5-amino-6-(5-phospho-D-ribitylamino)uracil + NADP(+) = 5-amino-6-(5-phospho-D-ribosylamino)uracil + NADPH + H(+)</text>
        <dbReference type="Rhea" id="RHEA:17845"/>
        <dbReference type="ChEBI" id="CHEBI:15378"/>
        <dbReference type="ChEBI" id="CHEBI:57783"/>
        <dbReference type="ChEBI" id="CHEBI:58349"/>
        <dbReference type="ChEBI" id="CHEBI:58421"/>
        <dbReference type="ChEBI" id="CHEBI:58453"/>
        <dbReference type="EC" id="1.1.1.193"/>
    </reaction>
</comment>
<feature type="binding site" evidence="15">
    <location>
        <begin position="288"/>
        <end position="294"/>
    </location>
    <ligand>
        <name>NADP(+)</name>
        <dbReference type="ChEBI" id="CHEBI:58349"/>
    </ligand>
</feature>
<dbReference type="Pfam" id="PF01872">
    <property type="entry name" value="RibD_C"/>
    <property type="match status" value="1"/>
</dbReference>
<evidence type="ECO:0000256" key="5">
    <source>
        <dbReference type="ARBA" id="ARBA00007417"/>
    </source>
</evidence>
<dbReference type="NCBIfam" id="TIGR00326">
    <property type="entry name" value="eubact_ribD"/>
    <property type="match status" value="1"/>
</dbReference>
<feature type="binding site" evidence="15">
    <location>
        <position position="208"/>
    </location>
    <ligand>
        <name>NADP(+)</name>
        <dbReference type="ChEBI" id="CHEBI:58349"/>
    </ligand>
</feature>
<dbReference type="EC" id="3.5.4.26" evidence="13"/>
<name>A0A9D9IMU2_9BACT</name>
<evidence type="ECO:0000256" key="2">
    <source>
        <dbReference type="ARBA" id="ARBA00004882"/>
    </source>
</evidence>
<evidence type="ECO:0000256" key="8">
    <source>
        <dbReference type="ARBA" id="ARBA00022801"/>
    </source>
</evidence>
<feature type="binding site" evidence="16">
    <location>
        <position position="89"/>
    </location>
    <ligand>
        <name>Zn(2+)</name>
        <dbReference type="ChEBI" id="CHEBI:29105"/>
        <note>catalytic</note>
    </ligand>
</feature>
<dbReference type="GO" id="GO:0008270">
    <property type="term" value="F:zinc ion binding"/>
    <property type="evidence" value="ECO:0007669"/>
    <property type="project" value="InterPro"/>
</dbReference>
<evidence type="ECO:0000256" key="1">
    <source>
        <dbReference type="ARBA" id="ARBA00002151"/>
    </source>
</evidence>
<dbReference type="Proteomes" id="UP000823598">
    <property type="component" value="Unassembled WGS sequence"/>
</dbReference>
<dbReference type="AlphaFoldDB" id="A0A9D9IMU2"/>
<feature type="binding site" evidence="15">
    <location>
        <position position="215"/>
    </location>
    <ligand>
        <name>substrate</name>
    </ligand>
</feature>
<keyword evidence="6 13" id="KW-0686">Riboflavin biosynthesis</keyword>
<comment type="caution">
    <text evidence="18">The sequence shown here is derived from an EMBL/GenBank/DDBJ whole genome shotgun (WGS) entry which is preliminary data.</text>
</comment>
<dbReference type="GO" id="GO:0008703">
    <property type="term" value="F:5-amino-6-(5-phosphoribosylamino)uracil reductase activity"/>
    <property type="evidence" value="ECO:0007669"/>
    <property type="project" value="UniProtKB-EC"/>
</dbReference>
<comment type="function">
    <text evidence="1 13">Converts 2,5-diamino-6-(ribosylamino)-4(3h)-pyrimidinone 5'-phosphate into 5-amino-6-(ribosylamino)-2,4(1h,3h)-pyrimidinedione 5'-phosphate.</text>
</comment>
<dbReference type="SUPFAM" id="SSF53597">
    <property type="entry name" value="Dihydrofolate reductase-like"/>
    <property type="match status" value="1"/>
</dbReference>
<feature type="binding site" evidence="15">
    <location>
        <position position="204"/>
    </location>
    <ligand>
        <name>NADP(+)</name>
        <dbReference type="ChEBI" id="CHEBI:58349"/>
    </ligand>
</feature>
<feature type="binding site" evidence="15">
    <location>
        <position position="212"/>
    </location>
    <ligand>
        <name>substrate</name>
    </ligand>
</feature>
<protein>
    <recommendedName>
        <fullName evidence="13">Riboflavin biosynthesis protein RibD</fullName>
    </recommendedName>
    <domain>
        <recommendedName>
            <fullName evidence="13">Diaminohydroxyphosphoribosylaminopyrimidine deaminase</fullName>
            <shortName evidence="13">DRAP deaminase</shortName>
            <ecNumber evidence="13">3.5.4.26</ecNumber>
        </recommendedName>
        <alternativeName>
            <fullName evidence="13">Riboflavin-specific deaminase</fullName>
        </alternativeName>
    </domain>
    <domain>
        <recommendedName>
            <fullName evidence="13">5-amino-6-(5-phosphoribosylamino)uracil reductase</fullName>
            <ecNumber evidence="13">1.1.1.193</ecNumber>
        </recommendedName>
        <alternativeName>
            <fullName evidence="13">HTP reductase</fullName>
        </alternativeName>
    </domain>
</protein>
<dbReference type="InterPro" id="IPR002734">
    <property type="entry name" value="RibDG_C"/>
</dbReference>
<comment type="cofactor">
    <cofactor evidence="13 16">
        <name>Zn(2+)</name>
        <dbReference type="ChEBI" id="CHEBI:29105"/>
    </cofactor>
    <text evidence="13 16">Binds 1 zinc ion.</text>
</comment>
<keyword evidence="8 13" id="KW-0378">Hydrolase</keyword>
<evidence type="ECO:0000256" key="9">
    <source>
        <dbReference type="ARBA" id="ARBA00022833"/>
    </source>
</evidence>
<dbReference type="EC" id="1.1.1.193" evidence="13"/>
<accession>A0A9D9IMU2</accession>
<dbReference type="Pfam" id="PF00383">
    <property type="entry name" value="dCMP_cyt_deam_1"/>
    <property type="match status" value="1"/>
</dbReference>
<dbReference type="EMBL" id="JADIMC010000019">
    <property type="protein sequence ID" value="MBO8475628.1"/>
    <property type="molecule type" value="Genomic_DNA"/>
</dbReference>
<evidence type="ECO:0000256" key="7">
    <source>
        <dbReference type="ARBA" id="ARBA00022723"/>
    </source>
</evidence>
<keyword evidence="10 13" id="KW-0521">NADP</keyword>
<feature type="active site" description="Proton donor" evidence="14">
    <location>
        <position position="53"/>
    </location>
</feature>
<dbReference type="InterPro" id="IPR016192">
    <property type="entry name" value="APOBEC/CMP_deaminase_Zn-bd"/>
</dbReference>
<keyword evidence="12" id="KW-0511">Multifunctional enzyme</keyword>
<keyword evidence="11 13" id="KW-0560">Oxidoreductase</keyword>
<feature type="binding site" evidence="15">
    <location>
        <position position="159"/>
    </location>
    <ligand>
        <name>NADP(+)</name>
        <dbReference type="ChEBI" id="CHEBI:58349"/>
    </ligand>
</feature>
<keyword evidence="9 13" id="KW-0862">Zinc</keyword>
<evidence type="ECO:0000256" key="6">
    <source>
        <dbReference type="ARBA" id="ARBA00022619"/>
    </source>
</evidence>
<comment type="catalytic activity">
    <reaction evidence="13">
        <text>2,5-diamino-6-hydroxy-4-(5-phosphoribosylamino)-pyrimidine + H2O + H(+) = 5-amino-6-(5-phospho-D-ribosylamino)uracil + NH4(+)</text>
        <dbReference type="Rhea" id="RHEA:21868"/>
        <dbReference type="ChEBI" id="CHEBI:15377"/>
        <dbReference type="ChEBI" id="CHEBI:15378"/>
        <dbReference type="ChEBI" id="CHEBI:28938"/>
        <dbReference type="ChEBI" id="CHEBI:58453"/>
        <dbReference type="ChEBI" id="CHEBI:58614"/>
        <dbReference type="EC" id="3.5.4.26"/>
    </reaction>
</comment>
<dbReference type="PROSITE" id="PS51747">
    <property type="entry name" value="CYT_DCMP_DEAMINASES_2"/>
    <property type="match status" value="1"/>
</dbReference>
<evidence type="ECO:0000256" key="14">
    <source>
        <dbReference type="PIRSR" id="PIRSR006769-1"/>
    </source>
</evidence>
<proteinExistence type="inferred from homology"/>
<dbReference type="SUPFAM" id="SSF53927">
    <property type="entry name" value="Cytidine deaminase-like"/>
    <property type="match status" value="1"/>
</dbReference>
<dbReference type="InterPro" id="IPR016193">
    <property type="entry name" value="Cytidine_deaminase-like"/>
</dbReference>
<gene>
    <name evidence="18" type="primary">ribD</name>
    <name evidence="18" type="ORF">IAB88_01385</name>
</gene>
<evidence type="ECO:0000313" key="19">
    <source>
        <dbReference type="Proteomes" id="UP000823598"/>
    </source>
</evidence>
<dbReference type="InterPro" id="IPR050765">
    <property type="entry name" value="Riboflavin_Biosynth_HTPR"/>
</dbReference>
<evidence type="ECO:0000256" key="10">
    <source>
        <dbReference type="ARBA" id="ARBA00022857"/>
    </source>
</evidence>
<dbReference type="InterPro" id="IPR004794">
    <property type="entry name" value="Eubact_RibD"/>
</dbReference>
<dbReference type="InterPro" id="IPR002125">
    <property type="entry name" value="CMP_dCMP_dom"/>
</dbReference>
<reference evidence="18" key="2">
    <citation type="journal article" date="2021" name="PeerJ">
        <title>Extensive microbial diversity within the chicken gut microbiome revealed by metagenomics and culture.</title>
        <authorList>
            <person name="Gilroy R."/>
            <person name="Ravi A."/>
            <person name="Getino M."/>
            <person name="Pursley I."/>
            <person name="Horton D.L."/>
            <person name="Alikhan N.F."/>
            <person name="Baker D."/>
            <person name="Gharbi K."/>
            <person name="Hall N."/>
            <person name="Watson M."/>
            <person name="Adriaenssens E.M."/>
            <person name="Foster-Nyarko E."/>
            <person name="Jarju S."/>
            <person name="Secka A."/>
            <person name="Antonio M."/>
            <person name="Oren A."/>
            <person name="Chaudhuri R.R."/>
            <person name="La Ragione R."/>
            <person name="Hildebrand F."/>
            <person name="Pallen M.J."/>
        </authorList>
    </citation>
    <scope>NUCLEOTIDE SEQUENCE</scope>
    <source>
        <strain evidence="18">6919</strain>
    </source>
</reference>
<dbReference type="GO" id="GO:0008835">
    <property type="term" value="F:diaminohydroxyphosphoribosylaminopyrimidine deaminase activity"/>
    <property type="evidence" value="ECO:0007669"/>
    <property type="project" value="UniProtKB-EC"/>
</dbReference>
<evidence type="ECO:0000256" key="16">
    <source>
        <dbReference type="PIRSR" id="PIRSR006769-3"/>
    </source>
</evidence>
<evidence type="ECO:0000256" key="11">
    <source>
        <dbReference type="ARBA" id="ARBA00023002"/>
    </source>
</evidence>
<sequence>MNIDEKYMRRAIQLAKSGNGSVSPNPMVGAVIVANGRIIGEGFHRRFGEAHAEVNAINSVKESDVALLEKATLYVTLEPCSHYGKTPPCSELIIRKKIPRIVTGSADPFKEVSGRGIRMLREAGCDVVCGIMEKECMELNEKFMTAHILHRPYILLKWAESSDRMIDRTRKQGETPARFSTAATTSLVHKLRSEYDAIMTGTNTVILDNPSLTVRQWNGRNPLRVTIDNNGRIPSTSKILTDGNPTLIFTRDMANPNYIKIPEKAETLEFICSRLYANGITSLMVEGGTTLLQAFIDRNLWDETRIERNSRPLGSGMPAPSIPQGIITEERTDGNLIIHIKNRKTAQMAIQ</sequence>
<feature type="binding site" evidence="16">
    <location>
        <position position="80"/>
    </location>
    <ligand>
        <name>Zn(2+)</name>
        <dbReference type="ChEBI" id="CHEBI:29105"/>
        <note>catalytic</note>
    </ligand>
</feature>
<organism evidence="18 19">
    <name type="scientific">Candidatus Limisoma faecipullorum</name>
    <dbReference type="NCBI Taxonomy" id="2840854"/>
    <lineage>
        <taxon>Bacteria</taxon>
        <taxon>Pseudomonadati</taxon>
        <taxon>Bacteroidota</taxon>
        <taxon>Bacteroidia</taxon>
        <taxon>Bacteroidales</taxon>
        <taxon>Candidatus Limisoma</taxon>
    </lineage>
</organism>
<dbReference type="PANTHER" id="PTHR38011">
    <property type="entry name" value="DIHYDROFOLATE REDUCTASE FAMILY PROTEIN (AFU_ORTHOLOGUE AFUA_8G06820)"/>
    <property type="match status" value="1"/>
</dbReference>
<dbReference type="PROSITE" id="PS00903">
    <property type="entry name" value="CYT_DCMP_DEAMINASES_1"/>
    <property type="match status" value="1"/>
</dbReference>
<feature type="binding site" evidence="15">
    <location>
        <position position="192"/>
    </location>
    <ligand>
        <name>substrate</name>
    </ligand>
</feature>
<feature type="domain" description="CMP/dCMP-type deaminase" evidence="17">
    <location>
        <begin position="2"/>
        <end position="127"/>
    </location>
</feature>
<dbReference type="Gene3D" id="3.40.430.10">
    <property type="entry name" value="Dihydrofolate Reductase, subunit A"/>
    <property type="match status" value="1"/>
</dbReference>
<keyword evidence="7 13" id="KW-0479">Metal-binding</keyword>
<evidence type="ECO:0000256" key="3">
    <source>
        <dbReference type="ARBA" id="ARBA00004910"/>
    </source>
</evidence>